<dbReference type="Pfam" id="PF10946">
    <property type="entry name" value="DUF2625"/>
    <property type="match status" value="1"/>
</dbReference>
<sequence length="220" mass="24797">MKSLDELIDESESTWLEVQDWVAKAANTVEILPANPQEAAEVLHQLQVTTRSVLGTVAYYTGGILIENGWLRILGSGSRRLPRNLITWNEIDADGKSTRLPSSFLIADDVVGGFFALNGGAFEGKPGDVFYFAPDTLEWESLDMGFSDFLYWTCFGDVQKFYETFRWEGWAEEMRPIDGNQGVLIYPFLWADGGPVTDRARSVVPIEELWKIFVIDSKLK</sequence>
<keyword evidence="2" id="KW-1185">Reference proteome</keyword>
<evidence type="ECO:0000313" key="1">
    <source>
        <dbReference type="EMBL" id="KEQ23197.1"/>
    </source>
</evidence>
<gene>
    <name evidence="1" type="ORF">ET33_17715</name>
</gene>
<dbReference type="EMBL" id="JNVM01000024">
    <property type="protein sequence ID" value="KEQ23197.1"/>
    <property type="molecule type" value="Genomic_DNA"/>
</dbReference>
<dbReference type="RefSeq" id="WP_036689261.1">
    <property type="nucleotide sequence ID" value="NZ_JNVM01000024.1"/>
</dbReference>
<comment type="caution">
    <text evidence="1">The sequence shown here is derived from an EMBL/GenBank/DDBJ whole genome shotgun (WGS) entry which is preliminary data.</text>
</comment>
<dbReference type="Proteomes" id="UP000028123">
    <property type="component" value="Unassembled WGS sequence"/>
</dbReference>
<dbReference type="AlphaFoldDB" id="A0A081NXM4"/>
<proteinExistence type="predicted"/>
<reference evidence="1 2" key="1">
    <citation type="submission" date="2014-06" db="EMBL/GenBank/DDBJ databases">
        <title>Draft genome sequence of Paenibacillus sp. MSt1.</title>
        <authorList>
            <person name="Aw Y.K."/>
            <person name="Ong K.S."/>
            <person name="Gan H.M."/>
            <person name="Lee S.M."/>
        </authorList>
    </citation>
    <scope>NUCLEOTIDE SEQUENCE [LARGE SCALE GENOMIC DNA]</scope>
    <source>
        <strain evidence="1 2">MSt1</strain>
    </source>
</reference>
<organism evidence="1 2">
    <name type="scientific">Paenibacillus tyrfis</name>
    <dbReference type="NCBI Taxonomy" id="1501230"/>
    <lineage>
        <taxon>Bacteria</taxon>
        <taxon>Bacillati</taxon>
        <taxon>Bacillota</taxon>
        <taxon>Bacilli</taxon>
        <taxon>Bacillales</taxon>
        <taxon>Paenibacillaceae</taxon>
        <taxon>Paenibacillus</taxon>
    </lineage>
</organism>
<name>A0A081NXM4_9BACL</name>
<accession>A0A081NXM4</accession>
<evidence type="ECO:0008006" key="3">
    <source>
        <dbReference type="Google" id="ProtNLM"/>
    </source>
</evidence>
<protein>
    <recommendedName>
        <fullName evidence="3">Sugar phosphate permease</fullName>
    </recommendedName>
</protein>
<dbReference type="eggNOG" id="ENOG502ZBPN">
    <property type="taxonomic scope" value="Bacteria"/>
</dbReference>
<dbReference type="InterPro" id="IPR021239">
    <property type="entry name" value="DUF2625"/>
</dbReference>
<dbReference type="OrthoDB" id="1550811at2"/>
<evidence type="ECO:0000313" key="2">
    <source>
        <dbReference type="Proteomes" id="UP000028123"/>
    </source>
</evidence>